<dbReference type="EMBL" id="LUGG01000033">
    <property type="protein sequence ID" value="OBZ66081.1"/>
    <property type="molecule type" value="Genomic_DNA"/>
</dbReference>
<dbReference type="AlphaFoldDB" id="A0A1C7LMV7"/>
<feature type="transmembrane region" description="Helical" evidence="1">
    <location>
        <begin position="37"/>
        <end position="57"/>
    </location>
</feature>
<proteinExistence type="predicted"/>
<comment type="caution">
    <text evidence="2">The sequence shown here is derived from an EMBL/GenBank/DDBJ whole genome shotgun (WGS) entry which is preliminary data.</text>
</comment>
<evidence type="ECO:0000256" key="1">
    <source>
        <dbReference type="SAM" id="Phobius"/>
    </source>
</evidence>
<keyword evidence="1" id="KW-0812">Transmembrane</keyword>
<dbReference type="Proteomes" id="UP000092993">
    <property type="component" value="Unassembled WGS sequence"/>
</dbReference>
<keyword evidence="3" id="KW-1185">Reference proteome</keyword>
<name>A0A1C7LMV7_GRIFR</name>
<accession>A0A1C7LMV7</accession>
<sequence>MDSVSRRLKLLGFDLRRKGCQLHHTASSHSESPAMAMVLYLLTPMLTLLTHLLLYVLPHLDAPTVEKSVGERKAFVGGKHEGTGGARLVSGYRWSS</sequence>
<reference evidence="2 3" key="1">
    <citation type="submission" date="2016-03" db="EMBL/GenBank/DDBJ databases">
        <title>Whole genome sequencing of Grifola frondosa 9006-11.</title>
        <authorList>
            <person name="Min B."/>
            <person name="Park H."/>
            <person name="Kim J.-G."/>
            <person name="Cho H."/>
            <person name="Oh Y.-L."/>
            <person name="Kong W.-S."/>
            <person name="Choi I.-G."/>
        </authorList>
    </citation>
    <scope>NUCLEOTIDE SEQUENCE [LARGE SCALE GENOMIC DNA]</scope>
    <source>
        <strain evidence="2 3">9006-11</strain>
    </source>
</reference>
<keyword evidence="1" id="KW-0472">Membrane</keyword>
<evidence type="ECO:0000313" key="3">
    <source>
        <dbReference type="Proteomes" id="UP000092993"/>
    </source>
</evidence>
<protein>
    <submittedName>
        <fullName evidence="2">Uncharacterized protein</fullName>
    </submittedName>
</protein>
<evidence type="ECO:0000313" key="2">
    <source>
        <dbReference type="EMBL" id="OBZ66081.1"/>
    </source>
</evidence>
<gene>
    <name evidence="2" type="ORF">A0H81_13956</name>
</gene>
<organism evidence="2 3">
    <name type="scientific">Grifola frondosa</name>
    <name type="common">Maitake</name>
    <name type="synonym">Polyporus frondosus</name>
    <dbReference type="NCBI Taxonomy" id="5627"/>
    <lineage>
        <taxon>Eukaryota</taxon>
        <taxon>Fungi</taxon>
        <taxon>Dikarya</taxon>
        <taxon>Basidiomycota</taxon>
        <taxon>Agaricomycotina</taxon>
        <taxon>Agaricomycetes</taxon>
        <taxon>Polyporales</taxon>
        <taxon>Grifolaceae</taxon>
        <taxon>Grifola</taxon>
    </lineage>
</organism>
<keyword evidence="1" id="KW-1133">Transmembrane helix</keyword>